<proteinExistence type="predicted"/>
<dbReference type="InterPro" id="IPR016181">
    <property type="entry name" value="Acyl_CoA_acyltransferase"/>
</dbReference>
<keyword evidence="3" id="KW-1185">Reference proteome</keyword>
<evidence type="ECO:0000313" key="3">
    <source>
        <dbReference type="Proteomes" id="UP001518925"/>
    </source>
</evidence>
<dbReference type="SUPFAM" id="SSF55729">
    <property type="entry name" value="Acyl-CoA N-acyltransferases (Nat)"/>
    <property type="match status" value="1"/>
</dbReference>
<dbReference type="RefSeq" id="WP_204205087.1">
    <property type="nucleotide sequence ID" value="NZ_JAFELM010000043.1"/>
</dbReference>
<dbReference type="InterPro" id="IPR000182">
    <property type="entry name" value="GNAT_dom"/>
</dbReference>
<dbReference type="Proteomes" id="UP001518925">
    <property type="component" value="Unassembled WGS sequence"/>
</dbReference>
<gene>
    <name evidence="2" type="ORF">JR050_18295</name>
</gene>
<dbReference type="CDD" id="cd04301">
    <property type="entry name" value="NAT_SF"/>
    <property type="match status" value="1"/>
</dbReference>
<name>A0ABS2DMN3_9BACI</name>
<dbReference type="Gene3D" id="3.40.630.30">
    <property type="match status" value="1"/>
</dbReference>
<evidence type="ECO:0000259" key="1">
    <source>
        <dbReference type="PROSITE" id="PS51186"/>
    </source>
</evidence>
<sequence>MENIKIRRPRINDVHELTEFFRIVLFDTFTKEGIDHLLEDLEEEIKAKENYFMNDMNSDGKDRYFLIALKEDKIIGTIEHGITSELINTCTGNTYKGLQEVGTIFVHPNFQNRGIGNLLLSEMYMNLKSKGLTEFCLDSGYRTSQKIWTKKFGNPDYLLKDYWGKDFHHMIWRVQI</sequence>
<dbReference type="EMBL" id="JAFELM010000043">
    <property type="protein sequence ID" value="MBM6619617.1"/>
    <property type="molecule type" value="Genomic_DNA"/>
</dbReference>
<organism evidence="2 3">
    <name type="scientific">Bacillus suaedaesalsae</name>
    <dbReference type="NCBI Taxonomy" id="2810349"/>
    <lineage>
        <taxon>Bacteria</taxon>
        <taxon>Bacillati</taxon>
        <taxon>Bacillota</taxon>
        <taxon>Bacilli</taxon>
        <taxon>Bacillales</taxon>
        <taxon>Bacillaceae</taxon>
        <taxon>Bacillus</taxon>
    </lineage>
</organism>
<protein>
    <submittedName>
        <fullName evidence="2">GNAT family N-acetyltransferase</fullName>
    </submittedName>
</protein>
<dbReference type="Pfam" id="PF00583">
    <property type="entry name" value="Acetyltransf_1"/>
    <property type="match status" value="1"/>
</dbReference>
<comment type="caution">
    <text evidence="2">The sequence shown here is derived from an EMBL/GenBank/DDBJ whole genome shotgun (WGS) entry which is preliminary data.</text>
</comment>
<evidence type="ECO:0000313" key="2">
    <source>
        <dbReference type="EMBL" id="MBM6619617.1"/>
    </source>
</evidence>
<reference evidence="2 3" key="1">
    <citation type="submission" date="2021-02" db="EMBL/GenBank/DDBJ databases">
        <title>Bacillus sp. RD4P76, an endophyte from a halophyte.</title>
        <authorList>
            <person name="Sun J.-Q."/>
        </authorList>
    </citation>
    <scope>NUCLEOTIDE SEQUENCE [LARGE SCALE GENOMIC DNA]</scope>
    <source>
        <strain evidence="2 3">RD4P76</strain>
    </source>
</reference>
<feature type="domain" description="N-acetyltransferase" evidence="1">
    <location>
        <begin position="24"/>
        <end position="176"/>
    </location>
</feature>
<dbReference type="PROSITE" id="PS51186">
    <property type="entry name" value="GNAT"/>
    <property type="match status" value="1"/>
</dbReference>
<accession>A0ABS2DMN3</accession>